<protein>
    <recommendedName>
        <fullName evidence="3">Pentapeptide repeat-containing protein</fullName>
    </recommendedName>
</protein>
<proteinExistence type="predicted"/>
<name>A0ABU5HGV4_9BACT</name>
<gene>
    <name evidence="1" type="ORF">SYV04_37080</name>
</gene>
<dbReference type="Proteomes" id="UP001291309">
    <property type="component" value="Unassembled WGS sequence"/>
</dbReference>
<dbReference type="RefSeq" id="WP_321550773.1">
    <property type="nucleotide sequence ID" value="NZ_JAXIVS010000017.1"/>
</dbReference>
<evidence type="ECO:0000313" key="2">
    <source>
        <dbReference type="Proteomes" id="UP001291309"/>
    </source>
</evidence>
<dbReference type="EMBL" id="JAXIVS010000017">
    <property type="protein sequence ID" value="MDY7232062.1"/>
    <property type="molecule type" value="Genomic_DNA"/>
</dbReference>
<organism evidence="1 2">
    <name type="scientific">Hyalangium rubrum</name>
    <dbReference type="NCBI Taxonomy" id="3103134"/>
    <lineage>
        <taxon>Bacteria</taxon>
        <taxon>Pseudomonadati</taxon>
        <taxon>Myxococcota</taxon>
        <taxon>Myxococcia</taxon>
        <taxon>Myxococcales</taxon>
        <taxon>Cystobacterineae</taxon>
        <taxon>Archangiaceae</taxon>
        <taxon>Hyalangium</taxon>
    </lineage>
</organism>
<accession>A0ABU5HGV4</accession>
<comment type="caution">
    <text evidence="1">The sequence shown here is derived from an EMBL/GenBank/DDBJ whole genome shotgun (WGS) entry which is preliminary data.</text>
</comment>
<keyword evidence="2" id="KW-1185">Reference proteome</keyword>
<evidence type="ECO:0008006" key="3">
    <source>
        <dbReference type="Google" id="ProtNLM"/>
    </source>
</evidence>
<reference evidence="1 2" key="1">
    <citation type="submission" date="2023-12" db="EMBL/GenBank/DDBJ databases">
        <title>the genome sequence of Hyalangium sp. s54d21.</title>
        <authorList>
            <person name="Zhang X."/>
        </authorList>
    </citation>
    <scope>NUCLEOTIDE SEQUENCE [LARGE SCALE GENOMIC DNA]</scope>
    <source>
        <strain evidence="2">s54d21</strain>
    </source>
</reference>
<sequence length="203" mass="22801">MWLNNIIFENREIERERLVLGDEDGLYYLGPKLTLRSCTLVLSVPAKRMIISGARFIDCAIEVKQELKNFRWHKGFLKGCRFTGRIKGNVFGIPTDGSQDAGIEDCDFTGAHLDQCSFLGCDVRTLRFPSWPCFTIFDPVRRWRELSALQWPGDIGPVVVEGFAEGPLTEVAVTYSAPDLAKRSGTTPEAIRAVLEKLDGVKF</sequence>
<evidence type="ECO:0000313" key="1">
    <source>
        <dbReference type="EMBL" id="MDY7232062.1"/>
    </source>
</evidence>